<dbReference type="Proteomes" id="UP000069940">
    <property type="component" value="Unassembled WGS sequence"/>
</dbReference>
<dbReference type="GeneID" id="109430822"/>
<keyword evidence="3" id="KW-1185">Reference proteome</keyword>
<dbReference type="RefSeq" id="XP_019562453.3">
    <property type="nucleotide sequence ID" value="XM_019706908.3"/>
</dbReference>
<organism evidence="2 3">
    <name type="scientific">Aedes albopictus</name>
    <name type="common">Asian tiger mosquito</name>
    <name type="synonym">Stegomyia albopicta</name>
    <dbReference type="NCBI Taxonomy" id="7160"/>
    <lineage>
        <taxon>Eukaryota</taxon>
        <taxon>Metazoa</taxon>
        <taxon>Ecdysozoa</taxon>
        <taxon>Arthropoda</taxon>
        <taxon>Hexapoda</taxon>
        <taxon>Insecta</taxon>
        <taxon>Pterygota</taxon>
        <taxon>Neoptera</taxon>
        <taxon>Endopterygota</taxon>
        <taxon>Diptera</taxon>
        <taxon>Nematocera</taxon>
        <taxon>Culicoidea</taxon>
        <taxon>Culicidae</taxon>
        <taxon>Culicinae</taxon>
        <taxon>Aedini</taxon>
        <taxon>Aedes</taxon>
        <taxon>Stegomyia</taxon>
    </lineage>
</organism>
<sequence length="246" mass="27775">MEASSSMLPSMEDDSDCERVDTTTKESDDGKKSSIPSNNRTFRRHLDAAFQKHGSQLPDQITQSHYINKCKRSEVESYVNDFATRSEESVYQTMQDSAEFVRVTNWCEMLHSAGMRITSNRELPLALKTIAATEQFPEPSRAGGVDFRLLYSNLSNMMLGHPVQEMNTATAKVLKDVYEETLADLKRTDNSDKVALLRPPTFLGPRPSTTESLSHDGPGAFFTDRNLNPLQIPFDKLFQTQHTDMK</sequence>
<reference evidence="2" key="2">
    <citation type="submission" date="2025-05" db="UniProtKB">
        <authorList>
            <consortium name="EnsemblMetazoa"/>
        </authorList>
    </citation>
    <scope>IDENTIFICATION</scope>
    <source>
        <strain evidence="2">Foshan</strain>
    </source>
</reference>
<evidence type="ECO:0000313" key="2">
    <source>
        <dbReference type="EnsemblMetazoa" id="AALFPA23_014246.P20709"/>
    </source>
</evidence>
<name>A0ABM1Z219_AEDAL</name>
<evidence type="ECO:0000313" key="3">
    <source>
        <dbReference type="Proteomes" id="UP000069940"/>
    </source>
</evidence>
<reference evidence="3" key="1">
    <citation type="journal article" date="2015" name="Proc. Natl. Acad. Sci. U.S.A.">
        <title>Genome sequence of the Asian Tiger mosquito, Aedes albopictus, reveals insights into its biology, genetics, and evolution.</title>
        <authorList>
            <person name="Chen X.G."/>
            <person name="Jiang X."/>
            <person name="Gu J."/>
            <person name="Xu M."/>
            <person name="Wu Y."/>
            <person name="Deng Y."/>
            <person name="Zhang C."/>
            <person name="Bonizzoni M."/>
            <person name="Dermauw W."/>
            <person name="Vontas J."/>
            <person name="Armbruster P."/>
            <person name="Huang X."/>
            <person name="Yang Y."/>
            <person name="Zhang H."/>
            <person name="He W."/>
            <person name="Peng H."/>
            <person name="Liu Y."/>
            <person name="Wu K."/>
            <person name="Chen J."/>
            <person name="Lirakis M."/>
            <person name="Topalis P."/>
            <person name="Van Leeuwen T."/>
            <person name="Hall A.B."/>
            <person name="Jiang X."/>
            <person name="Thorpe C."/>
            <person name="Mueller R.L."/>
            <person name="Sun C."/>
            <person name="Waterhouse R.M."/>
            <person name="Yan G."/>
            <person name="Tu Z.J."/>
            <person name="Fang X."/>
            <person name="James A.A."/>
        </authorList>
    </citation>
    <scope>NUCLEOTIDE SEQUENCE [LARGE SCALE GENOMIC DNA]</scope>
    <source>
        <strain evidence="3">Foshan</strain>
    </source>
</reference>
<protein>
    <submittedName>
        <fullName evidence="2">Uncharacterized protein</fullName>
    </submittedName>
</protein>
<evidence type="ECO:0000256" key="1">
    <source>
        <dbReference type="SAM" id="MobiDB-lite"/>
    </source>
</evidence>
<feature type="compositionally biased region" description="Basic and acidic residues" evidence="1">
    <location>
        <begin position="17"/>
        <end position="32"/>
    </location>
</feature>
<dbReference type="EnsemblMetazoa" id="AALFPA23_014246.R20709">
    <property type="protein sequence ID" value="AALFPA23_014246.P20709"/>
    <property type="gene ID" value="AALFPA23_014246"/>
</dbReference>
<proteinExistence type="predicted"/>
<feature type="region of interest" description="Disordered" evidence="1">
    <location>
        <begin position="1"/>
        <end position="41"/>
    </location>
</feature>
<accession>A0ABM1Z219</accession>